<protein>
    <submittedName>
        <fullName evidence="1">Uncharacterized protein</fullName>
    </submittedName>
</protein>
<comment type="caution">
    <text evidence="1">The sequence shown here is derived from an EMBL/GenBank/DDBJ whole genome shotgun (WGS) entry which is preliminary data.</text>
</comment>
<sequence>MNTTEFKYEIKLTSKHGTETALYESLEGIIHSVIECYCGSDLTGYELNIEDDQFNVFHEFNFIDAYEHVCEQTPSAVARMLDDIAYKHGKEHTYEIIEL</sequence>
<evidence type="ECO:0000313" key="1">
    <source>
        <dbReference type="EMBL" id="MDK5169013.1"/>
    </source>
</evidence>
<dbReference type="RefSeq" id="WP_285097906.1">
    <property type="nucleotide sequence ID" value="NZ_JARTOI010000001.1"/>
</dbReference>
<keyword evidence="2" id="KW-1185">Reference proteome</keyword>
<proteinExistence type="predicted"/>
<reference evidence="1" key="1">
    <citation type="submission" date="2023-01" db="EMBL/GenBank/DDBJ databases">
        <title>Genomic dissection of endemic carbapenem resistance: metallo-beta-lactamase gene dissemination through clonal, plasmid and integron transfer pathways.</title>
        <authorList>
            <person name="Macesic N."/>
        </authorList>
    </citation>
    <scope>NUCLEOTIDE SEQUENCE</scope>
    <source>
        <strain evidence="1">CPO382</strain>
    </source>
</reference>
<dbReference type="EMBL" id="JARTOI010000001">
    <property type="protein sequence ID" value="MDK5169013.1"/>
    <property type="molecule type" value="Genomic_DNA"/>
</dbReference>
<accession>A0ABT7G5H8</accession>
<organism evidence="1 2">
    <name type="scientific">Serratia nevei</name>
    <dbReference type="NCBI Taxonomy" id="2703794"/>
    <lineage>
        <taxon>Bacteria</taxon>
        <taxon>Pseudomonadati</taxon>
        <taxon>Pseudomonadota</taxon>
        <taxon>Gammaproteobacteria</taxon>
        <taxon>Enterobacterales</taxon>
        <taxon>Yersiniaceae</taxon>
        <taxon>Serratia</taxon>
    </lineage>
</organism>
<name>A0ABT7G5H8_9GAMM</name>
<dbReference type="Proteomes" id="UP001174748">
    <property type="component" value="Unassembled WGS sequence"/>
</dbReference>
<evidence type="ECO:0000313" key="2">
    <source>
        <dbReference type="Proteomes" id="UP001174748"/>
    </source>
</evidence>
<gene>
    <name evidence="1" type="ORF">P9921_00720</name>
</gene>